<evidence type="ECO:0000313" key="4">
    <source>
        <dbReference type="EMBL" id="MDN4616126.1"/>
    </source>
</evidence>
<evidence type="ECO:0000256" key="1">
    <source>
        <dbReference type="ARBA" id="ARBA00022553"/>
    </source>
</evidence>
<dbReference type="PANTHER" id="PTHR44591">
    <property type="entry name" value="STRESS RESPONSE REGULATOR PROTEIN 1"/>
    <property type="match status" value="1"/>
</dbReference>
<dbReference type="InterPro" id="IPR011006">
    <property type="entry name" value="CheY-like_superfamily"/>
</dbReference>
<dbReference type="Pfam" id="PF00072">
    <property type="entry name" value="Response_reg"/>
    <property type="match status" value="1"/>
</dbReference>
<dbReference type="InterPro" id="IPR050595">
    <property type="entry name" value="Bact_response_regulator"/>
</dbReference>
<dbReference type="PANTHER" id="PTHR44591:SF3">
    <property type="entry name" value="RESPONSE REGULATORY DOMAIN-CONTAINING PROTEIN"/>
    <property type="match status" value="1"/>
</dbReference>
<accession>A0ABT8KH96</accession>
<reference evidence="4" key="1">
    <citation type="submission" date="2023-06" db="EMBL/GenBank/DDBJ databases">
        <title>MT1 and MT2 Draft Genomes of Novel Species.</title>
        <authorList>
            <person name="Venkateswaran K."/>
        </authorList>
    </citation>
    <scope>NUCLEOTIDE SEQUENCE</scope>
    <source>
        <strain evidence="4">F6_8S_P_1B</strain>
    </source>
</reference>
<evidence type="ECO:0000256" key="2">
    <source>
        <dbReference type="PROSITE-ProRule" id="PRU00169"/>
    </source>
</evidence>
<dbReference type="SUPFAM" id="SSF52172">
    <property type="entry name" value="CheY-like"/>
    <property type="match status" value="1"/>
</dbReference>
<feature type="domain" description="Response regulatory" evidence="3">
    <location>
        <begin position="4"/>
        <end position="117"/>
    </location>
</feature>
<evidence type="ECO:0000313" key="5">
    <source>
        <dbReference type="Proteomes" id="UP001174208"/>
    </source>
</evidence>
<keyword evidence="1 2" id="KW-0597">Phosphoprotein</keyword>
<gene>
    <name evidence="4" type="ORF">P5G50_16890</name>
</gene>
<proteinExistence type="predicted"/>
<sequence length="120" mass="12561">MCLRVVIVDDHARFRAQAAELLELERFAVVGDADTGAGGVELSRRLAPDLVLLDVGLPDADGFDLVPAMHATGAAVVLTSSRSSRDYGHRVADSGAEGFIGKADLTGDALRSLLTRTAPC</sequence>
<dbReference type="Gene3D" id="3.40.50.2300">
    <property type="match status" value="1"/>
</dbReference>
<dbReference type="SMART" id="SM00448">
    <property type="entry name" value="REC"/>
    <property type="match status" value="1"/>
</dbReference>
<dbReference type="InterPro" id="IPR001789">
    <property type="entry name" value="Sig_transdc_resp-reg_receiver"/>
</dbReference>
<comment type="caution">
    <text evidence="4">The sequence shown here is derived from an EMBL/GenBank/DDBJ whole genome shotgun (WGS) entry which is preliminary data.</text>
</comment>
<dbReference type="Proteomes" id="UP001174208">
    <property type="component" value="Unassembled WGS sequence"/>
</dbReference>
<dbReference type="RefSeq" id="WP_301212238.1">
    <property type="nucleotide sequence ID" value="NZ_JAROCF010000001.1"/>
</dbReference>
<name>A0ABT8KH96_9MICO</name>
<dbReference type="EMBL" id="JAROCF010000001">
    <property type="protein sequence ID" value="MDN4616126.1"/>
    <property type="molecule type" value="Genomic_DNA"/>
</dbReference>
<keyword evidence="5" id="KW-1185">Reference proteome</keyword>
<evidence type="ECO:0000259" key="3">
    <source>
        <dbReference type="PROSITE" id="PS50110"/>
    </source>
</evidence>
<feature type="modified residue" description="4-aspartylphosphate" evidence="2">
    <location>
        <position position="54"/>
    </location>
</feature>
<protein>
    <submittedName>
        <fullName evidence="4">Response regulator</fullName>
    </submittedName>
</protein>
<organism evidence="4 5">
    <name type="scientific">Leifsonia williamsii</name>
    <dbReference type="NCBI Taxonomy" id="3035919"/>
    <lineage>
        <taxon>Bacteria</taxon>
        <taxon>Bacillati</taxon>
        <taxon>Actinomycetota</taxon>
        <taxon>Actinomycetes</taxon>
        <taxon>Micrococcales</taxon>
        <taxon>Microbacteriaceae</taxon>
        <taxon>Leifsonia</taxon>
    </lineage>
</organism>
<dbReference type="PROSITE" id="PS50110">
    <property type="entry name" value="RESPONSE_REGULATORY"/>
    <property type="match status" value="1"/>
</dbReference>